<dbReference type="RefSeq" id="WP_377731933.1">
    <property type="nucleotide sequence ID" value="NZ_JBHSRI010000002.1"/>
</dbReference>
<gene>
    <name evidence="2" type="ORF">ACFPYN_00585</name>
</gene>
<accession>A0ABW1L0Y8</accession>
<comment type="caution">
    <text evidence="2">The sequence shown here is derived from an EMBL/GenBank/DDBJ whole genome shotgun (WGS) entry which is preliminary data.</text>
</comment>
<keyword evidence="1" id="KW-1133">Transmembrane helix</keyword>
<feature type="transmembrane region" description="Helical" evidence="1">
    <location>
        <begin position="20"/>
        <end position="44"/>
    </location>
</feature>
<keyword evidence="1" id="KW-0472">Membrane</keyword>
<organism evidence="2 3">
    <name type="scientific">Paenisporosarcina macmurdoensis</name>
    <dbReference type="NCBI Taxonomy" id="212659"/>
    <lineage>
        <taxon>Bacteria</taxon>
        <taxon>Bacillati</taxon>
        <taxon>Bacillota</taxon>
        <taxon>Bacilli</taxon>
        <taxon>Bacillales</taxon>
        <taxon>Caryophanaceae</taxon>
        <taxon>Paenisporosarcina</taxon>
    </lineage>
</organism>
<sequence length="52" mass="5715">MGFIVSEDLAVKFACLVVKIVALVVILSDLVVKNTTLVVIGKLWNTNRSQKQ</sequence>
<keyword evidence="1" id="KW-0812">Transmembrane</keyword>
<name>A0ABW1L0Y8_9BACL</name>
<keyword evidence="3" id="KW-1185">Reference proteome</keyword>
<evidence type="ECO:0000256" key="1">
    <source>
        <dbReference type="SAM" id="Phobius"/>
    </source>
</evidence>
<reference evidence="3" key="1">
    <citation type="journal article" date="2019" name="Int. J. Syst. Evol. Microbiol.">
        <title>The Global Catalogue of Microorganisms (GCM) 10K type strain sequencing project: providing services to taxonomists for standard genome sequencing and annotation.</title>
        <authorList>
            <consortium name="The Broad Institute Genomics Platform"/>
            <consortium name="The Broad Institute Genome Sequencing Center for Infectious Disease"/>
            <person name="Wu L."/>
            <person name="Ma J."/>
        </authorList>
    </citation>
    <scope>NUCLEOTIDE SEQUENCE [LARGE SCALE GENOMIC DNA]</scope>
    <source>
        <strain evidence="3">CCUG 54527</strain>
    </source>
</reference>
<protein>
    <submittedName>
        <fullName evidence="2">Uncharacterized protein</fullName>
    </submittedName>
</protein>
<evidence type="ECO:0000313" key="2">
    <source>
        <dbReference type="EMBL" id="MFC6037936.1"/>
    </source>
</evidence>
<evidence type="ECO:0000313" key="3">
    <source>
        <dbReference type="Proteomes" id="UP001596170"/>
    </source>
</evidence>
<proteinExistence type="predicted"/>
<dbReference type="EMBL" id="JBHSRI010000002">
    <property type="protein sequence ID" value="MFC6037936.1"/>
    <property type="molecule type" value="Genomic_DNA"/>
</dbReference>
<dbReference type="Proteomes" id="UP001596170">
    <property type="component" value="Unassembled WGS sequence"/>
</dbReference>